<gene>
    <name evidence="2" type="ORF">Nepgr_020346</name>
</gene>
<dbReference type="AlphaFoldDB" id="A0AAD3SWP1"/>
<proteinExistence type="predicted"/>
<reference evidence="2" key="1">
    <citation type="submission" date="2023-05" db="EMBL/GenBank/DDBJ databases">
        <title>Nepenthes gracilis genome sequencing.</title>
        <authorList>
            <person name="Fukushima K."/>
        </authorList>
    </citation>
    <scope>NUCLEOTIDE SEQUENCE</scope>
    <source>
        <strain evidence="2">SING2019-196</strain>
    </source>
</reference>
<organism evidence="2 3">
    <name type="scientific">Nepenthes gracilis</name>
    <name type="common">Slender pitcher plant</name>
    <dbReference type="NCBI Taxonomy" id="150966"/>
    <lineage>
        <taxon>Eukaryota</taxon>
        <taxon>Viridiplantae</taxon>
        <taxon>Streptophyta</taxon>
        <taxon>Embryophyta</taxon>
        <taxon>Tracheophyta</taxon>
        <taxon>Spermatophyta</taxon>
        <taxon>Magnoliopsida</taxon>
        <taxon>eudicotyledons</taxon>
        <taxon>Gunneridae</taxon>
        <taxon>Pentapetalae</taxon>
        <taxon>Caryophyllales</taxon>
        <taxon>Nepenthaceae</taxon>
        <taxon>Nepenthes</taxon>
    </lineage>
</organism>
<keyword evidence="3" id="KW-1185">Reference proteome</keyword>
<keyword evidence="1" id="KW-1133">Transmembrane helix</keyword>
<accession>A0AAD3SWP1</accession>
<name>A0AAD3SWP1_NEPGR</name>
<evidence type="ECO:0000313" key="2">
    <source>
        <dbReference type="EMBL" id="GMH18505.1"/>
    </source>
</evidence>
<protein>
    <submittedName>
        <fullName evidence="2">Uncharacterized protein</fullName>
    </submittedName>
</protein>
<sequence length="302" mass="32686">MNSVRLPRRCNCVICGKVRRSLKPSRLWSVITSQGPLVLALEIPSAFDAESCQLVYSCPDTMDGFAARLGCAAAAGNLCWCWGWGPVVDALRFAAVGNLCGMFDCTLKSSCAGMLPGLMSFAVLTVNGPLMWVVLLLRLYVGLSVDLAEFCGCRSGFGFIFAREGCCVEATAGAAAYMIPGFAGASVSSKLGIEALVSPTADLVCWNLLLLLLVQCDDVVGLFCLLDSGMLGCWQRLLSLAVWEMLLQGAVDLFDDLLEVAQQLVCCVVYRLRMLNLVWRLAVAEWQQPLQLLIWCGWNGVS</sequence>
<keyword evidence="1" id="KW-0472">Membrane</keyword>
<comment type="caution">
    <text evidence="2">The sequence shown here is derived from an EMBL/GenBank/DDBJ whole genome shotgun (WGS) entry which is preliminary data.</text>
</comment>
<evidence type="ECO:0000256" key="1">
    <source>
        <dbReference type="SAM" id="Phobius"/>
    </source>
</evidence>
<feature type="transmembrane region" description="Helical" evidence="1">
    <location>
        <begin position="118"/>
        <end position="141"/>
    </location>
</feature>
<evidence type="ECO:0000313" key="3">
    <source>
        <dbReference type="Proteomes" id="UP001279734"/>
    </source>
</evidence>
<keyword evidence="1" id="KW-0812">Transmembrane</keyword>
<dbReference type="EMBL" id="BSYO01000019">
    <property type="protein sequence ID" value="GMH18505.1"/>
    <property type="molecule type" value="Genomic_DNA"/>
</dbReference>
<dbReference type="Proteomes" id="UP001279734">
    <property type="component" value="Unassembled WGS sequence"/>
</dbReference>